<dbReference type="UniPathway" id="UPA00098">
    <property type="reaction ID" value="UER00361"/>
</dbReference>
<evidence type="ECO:0000313" key="13">
    <source>
        <dbReference type="EMBL" id="CUB05443.1"/>
    </source>
</evidence>
<feature type="binding site" evidence="10">
    <location>
        <position position="56"/>
    </location>
    <ligand>
        <name>NADPH</name>
        <dbReference type="ChEBI" id="CHEBI:57783"/>
    </ligand>
</feature>
<feature type="domain" description="Pyrroline-5-carboxylate reductase catalytic N-terminal" evidence="11">
    <location>
        <begin position="4"/>
        <end position="98"/>
    </location>
</feature>
<comment type="similarity">
    <text evidence="2 8">Belongs to the pyrroline-5-carboxylate reductase family.</text>
</comment>
<dbReference type="PIRSF" id="PIRSF000193">
    <property type="entry name" value="Pyrrol-5-carb_rd"/>
    <property type="match status" value="1"/>
</dbReference>
<sequence>MSLKIAFVGVGNMASAIIGGLRASGYAGESIVGSSINVGDHKNIEQRFGITMYEDNKDAVAQADVVFLCVKPNMLQAVVEDFADVVRDDQLFVSVAAGIEISALEKWLVKPVSVVRSMPNTPALVGSGMSGLIANSRTNEEQKVWVSNVFDSFGSHVWVMNEEHMHTVTALSGSAPAYFFRVLEVMIDAGKAQGLDEETSRKLSTYAMKGAAAMVTTLDDDIAQLRRNITSPNGTTQAALEALEEQGIEALITAAVDACAKRSKELGEEFASK</sequence>
<dbReference type="SUPFAM" id="SSF51735">
    <property type="entry name" value="NAD(P)-binding Rossmann-fold domains"/>
    <property type="match status" value="1"/>
</dbReference>
<dbReference type="AlphaFoldDB" id="A0A0K6IQR4"/>
<dbReference type="GO" id="GO:0005737">
    <property type="term" value="C:cytoplasm"/>
    <property type="evidence" value="ECO:0007669"/>
    <property type="project" value="UniProtKB-SubCell"/>
</dbReference>
<keyword evidence="14" id="KW-1185">Reference proteome</keyword>
<dbReference type="InterPro" id="IPR029036">
    <property type="entry name" value="P5CR_dimer"/>
</dbReference>
<keyword evidence="3 8" id="KW-0963">Cytoplasm</keyword>
<comment type="pathway">
    <text evidence="8">Amino-acid biosynthesis; L-proline biosynthesis; L-proline from L-glutamate 5-semialdehyde: step 1/1.</text>
</comment>
<dbReference type="GO" id="GO:0004735">
    <property type="term" value="F:pyrroline-5-carboxylate reductase activity"/>
    <property type="evidence" value="ECO:0007669"/>
    <property type="project" value="UniProtKB-UniRule"/>
</dbReference>
<feature type="binding site" evidence="10">
    <location>
        <position position="35"/>
    </location>
    <ligand>
        <name>NADP(+)</name>
        <dbReference type="ChEBI" id="CHEBI:58349"/>
    </ligand>
</feature>
<dbReference type="EMBL" id="CYHG01000011">
    <property type="protein sequence ID" value="CUB05443.1"/>
    <property type="molecule type" value="Genomic_DNA"/>
</dbReference>
<keyword evidence="6 8" id="KW-0521">NADP</keyword>
<dbReference type="PANTHER" id="PTHR11645">
    <property type="entry name" value="PYRROLINE-5-CARBOXYLATE REDUCTASE"/>
    <property type="match status" value="1"/>
</dbReference>
<dbReference type="PANTHER" id="PTHR11645:SF0">
    <property type="entry name" value="PYRROLINE-5-CARBOXYLATE REDUCTASE 3"/>
    <property type="match status" value="1"/>
</dbReference>
<evidence type="ECO:0000256" key="6">
    <source>
        <dbReference type="ARBA" id="ARBA00022857"/>
    </source>
</evidence>
<dbReference type="HAMAP" id="MF_01925">
    <property type="entry name" value="P5C_reductase"/>
    <property type="match status" value="1"/>
</dbReference>
<evidence type="ECO:0000259" key="11">
    <source>
        <dbReference type="Pfam" id="PF03807"/>
    </source>
</evidence>
<dbReference type="InterPro" id="IPR036291">
    <property type="entry name" value="NAD(P)-bd_dom_sf"/>
</dbReference>
<evidence type="ECO:0000256" key="5">
    <source>
        <dbReference type="ARBA" id="ARBA00022650"/>
    </source>
</evidence>
<dbReference type="FunFam" id="1.10.3730.10:FF:000001">
    <property type="entry name" value="Pyrroline-5-carboxylate reductase"/>
    <property type="match status" value="1"/>
</dbReference>
<dbReference type="Gene3D" id="3.40.50.720">
    <property type="entry name" value="NAD(P)-binding Rossmann-like Domain"/>
    <property type="match status" value="1"/>
</dbReference>
<evidence type="ECO:0000256" key="7">
    <source>
        <dbReference type="ARBA" id="ARBA00023002"/>
    </source>
</evidence>
<comment type="catalytic activity">
    <reaction evidence="8">
        <text>L-proline + NADP(+) = (S)-1-pyrroline-5-carboxylate + NADPH + 2 H(+)</text>
        <dbReference type="Rhea" id="RHEA:14109"/>
        <dbReference type="ChEBI" id="CHEBI:15378"/>
        <dbReference type="ChEBI" id="CHEBI:17388"/>
        <dbReference type="ChEBI" id="CHEBI:57783"/>
        <dbReference type="ChEBI" id="CHEBI:58349"/>
        <dbReference type="ChEBI" id="CHEBI:60039"/>
        <dbReference type="EC" id="1.5.1.2"/>
    </reaction>
</comment>
<comment type="function">
    <text evidence="8">Catalyzes the reduction of 1-pyrroline-5-carboxylate (PCA) to L-proline.</text>
</comment>
<name>A0A0K6IQR4_9GAMM</name>
<dbReference type="STRING" id="1137284.GCA_001418205_02973"/>
<dbReference type="NCBIfam" id="TIGR00112">
    <property type="entry name" value="proC"/>
    <property type="match status" value="1"/>
</dbReference>
<dbReference type="Pfam" id="PF14748">
    <property type="entry name" value="P5CR_dimer"/>
    <property type="match status" value="1"/>
</dbReference>
<comment type="subcellular location">
    <subcellularLocation>
        <location evidence="1 8">Cytoplasm</location>
    </subcellularLocation>
</comment>
<dbReference type="InterPro" id="IPR028939">
    <property type="entry name" value="P5C_Rdtase_cat_N"/>
</dbReference>
<proteinExistence type="inferred from homology"/>
<keyword evidence="5 8" id="KW-0641">Proline biosynthesis</keyword>
<dbReference type="RefSeq" id="WP_055464019.1">
    <property type="nucleotide sequence ID" value="NZ_CYHG01000011.1"/>
</dbReference>
<gene>
    <name evidence="8" type="primary">proC</name>
    <name evidence="13" type="ORF">Ga0061065_11133</name>
</gene>
<dbReference type="InterPro" id="IPR000304">
    <property type="entry name" value="Pyrroline-COOH_reductase"/>
</dbReference>
<dbReference type="OrthoDB" id="9805754at2"/>
<evidence type="ECO:0000256" key="8">
    <source>
        <dbReference type="HAMAP-Rule" id="MF_01925"/>
    </source>
</evidence>
<dbReference type="EC" id="1.5.1.2" evidence="8 9"/>
<dbReference type="SUPFAM" id="SSF48179">
    <property type="entry name" value="6-phosphogluconate dehydrogenase C-terminal domain-like"/>
    <property type="match status" value="1"/>
</dbReference>
<evidence type="ECO:0000259" key="12">
    <source>
        <dbReference type="Pfam" id="PF14748"/>
    </source>
</evidence>
<dbReference type="Pfam" id="PF03807">
    <property type="entry name" value="F420_oxidored"/>
    <property type="match status" value="1"/>
</dbReference>
<accession>A0A0K6IQR4</accession>
<organism evidence="13 14">
    <name type="scientific">Marinomonas fungiae</name>
    <dbReference type="NCBI Taxonomy" id="1137284"/>
    <lineage>
        <taxon>Bacteria</taxon>
        <taxon>Pseudomonadati</taxon>
        <taxon>Pseudomonadota</taxon>
        <taxon>Gammaproteobacteria</taxon>
        <taxon>Oceanospirillales</taxon>
        <taxon>Oceanospirillaceae</taxon>
        <taxon>Marinomonas</taxon>
    </lineage>
</organism>
<feature type="domain" description="Pyrroline-5-carboxylate reductase dimerisation" evidence="12">
    <location>
        <begin position="162"/>
        <end position="266"/>
    </location>
</feature>
<dbReference type="Gene3D" id="1.10.3730.10">
    <property type="entry name" value="ProC C-terminal domain-like"/>
    <property type="match status" value="1"/>
</dbReference>
<keyword evidence="4 8" id="KW-0028">Amino-acid biosynthesis</keyword>
<comment type="catalytic activity">
    <reaction evidence="8">
        <text>L-proline + NAD(+) = (S)-1-pyrroline-5-carboxylate + NADH + 2 H(+)</text>
        <dbReference type="Rhea" id="RHEA:14105"/>
        <dbReference type="ChEBI" id="CHEBI:15378"/>
        <dbReference type="ChEBI" id="CHEBI:17388"/>
        <dbReference type="ChEBI" id="CHEBI:57540"/>
        <dbReference type="ChEBI" id="CHEBI:57945"/>
        <dbReference type="ChEBI" id="CHEBI:60039"/>
        <dbReference type="EC" id="1.5.1.2"/>
    </reaction>
</comment>
<evidence type="ECO:0000313" key="14">
    <source>
        <dbReference type="Proteomes" id="UP000182769"/>
    </source>
</evidence>
<protein>
    <recommendedName>
        <fullName evidence="8 9">Pyrroline-5-carboxylate reductase</fullName>
        <shortName evidence="8">P5C reductase</shortName>
        <shortName evidence="8">P5CR</shortName>
        <ecNumber evidence="8 9">1.5.1.2</ecNumber>
    </recommendedName>
    <alternativeName>
        <fullName evidence="8">PCA reductase</fullName>
    </alternativeName>
</protein>
<evidence type="ECO:0000256" key="10">
    <source>
        <dbReference type="PIRSR" id="PIRSR000193-1"/>
    </source>
</evidence>
<dbReference type="GO" id="GO:0055129">
    <property type="term" value="P:L-proline biosynthetic process"/>
    <property type="evidence" value="ECO:0007669"/>
    <property type="project" value="UniProtKB-UniRule"/>
</dbReference>
<reference evidence="14" key="1">
    <citation type="submission" date="2015-08" db="EMBL/GenBank/DDBJ databases">
        <authorList>
            <person name="Varghese N."/>
        </authorList>
    </citation>
    <scope>NUCLEOTIDE SEQUENCE [LARGE SCALE GENOMIC DNA]</scope>
    <source>
        <strain evidence="14">JCM 18476</strain>
    </source>
</reference>
<dbReference type="InterPro" id="IPR008927">
    <property type="entry name" value="6-PGluconate_DH-like_C_sf"/>
</dbReference>
<evidence type="ECO:0000256" key="9">
    <source>
        <dbReference type="NCBIfam" id="TIGR00112"/>
    </source>
</evidence>
<keyword evidence="7 8" id="KW-0560">Oxidoreductase</keyword>
<evidence type="ECO:0000256" key="4">
    <source>
        <dbReference type="ARBA" id="ARBA00022605"/>
    </source>
</evidence>
<evidence type="ECO:0000256" key="3">
    <source>
        <dbReference type="ARBA" id="ARBA00022490"/>
    </source>
</evidence>
<dbReference type="Proteomes" id="UP000182769">
    <property type="component" value="Unassembled WGS sequence"/>
</dbReference>
<evidence type="ECO:0000256" key="2">
    <source>
        <dbReference type="ARBA" id="ARBA00005525"/>
    </source>
</evidence>
<dbReference type="FunFam" id="3.40.50.720:FF:000190">
    <property type="entry name" value="Pyrroline-5-carboxylate reductase"/>
    <property type="match status" value="1"/>
</dbReference>
<evidence type="ECO:0000256" key="1">
    <source>
        <dbReference type="ARBA" id="ARBA00004496"/>
    </source>
</evidence>